<feature type="non-terminal residue" evidence="2">
    <location>
        <position position="1"/>
    </location>
</feature>
<reference evidence="2" key="1">
    <citation type="submission" date="2020-02" db="EMBL/GenBank/DDBJ databases">
        <authorList>
            <person name="Meier V. D."/>
        </authorList>
    </citation>
    <scope>NUCLEOTIDE SEQUENCE</scope>
    <source>
        <strain evidence="2">AVDCRST_MAG69</strain>
    </source>
</reference>
<keyword evidence="2" id="KW-0132">Cell division</keyword>
<dbReference type="InterPro" id="IPR001460">
    <property type="entry name" value="PCN-bd_Tpept"/>
</dbReference>
<keyword evidence="2" id="KW-0328">Glycosyltransferase</keyword>
<organism evidence="2">
    <name type="scientific">uncultured Solirubrobacteraceae bacterium</name>
    <dbReference type="NCBI Taxonomy" id="1162706"/>
    <lineage>
        <taxon>Bacteria</taxon>
        <taxon>Bacillati</taxon>
        <taxon>Actinomycetota</taxon>
        <taxon>Thermoleophilia</taxon>
        <taxon>Solirubrobacterales</taxon>
        <taxon>Solirubrobacteraceae</taxon>
        <taxon>environmental samples</taxon>
    </lineage>
</organism>
<dbReference type="GO" id="GO:0071972">
    <property type="term" value="F:peptidoglycan L,D-transpeptidase activity"/>
    <property type="evidence" value="ECO:0007669"/>
    <property type="project" value="TreeGrafter"/>
</dbReference>
<evidence type="ECO:0000259" key="1">
    <source>
        <dbReference type="Pfam" id="PF00905"/>
    </source>
</evidence>
<accession>A0A6J4RHR9</accession>
<dbReference type="Pfam" id="PF00905">
    <property type="entry name" value="Transpeptidase"/>
    <property type="match status" value="1"/>
</dbReference>
<dbReference type="SUPFAM" id="SSF56601">
    <property type="entry name" value="beta-lactamase/transpeptidase-like"/>
    <property type="match status" value="1"/>
</dbReference>
<dbReference type="Gene3D" id="3.40.710.10">
    <property type="entry name" value="DD-peptidase/beta-lactamase superfamily"/>
    <property type="match status" value="1"/>
</dbReference>
<dbReference type="GO" id="GO:0071555">
    <property type="term" value="P:cell wall organization"/>
    <property type="evidence" value="ECO:0007669"/>
    <property type="project" value="TreeGrafter"/>
</dbReference>
<name>A0A6J4RHR9_9ACTN</name>
<sequence>AAAARGLPAGALIGQSGLEQALEGRLAGRPGGRLLAGARVLATAPARPGEDVRTTIDPALQAAADQALAGRYGAAVALDPLRGDVLAIAGPAALAPQPPGSVFKIITLAAALEHDVAQAGDSFPVETAATLEGVRLENANGEACGGTLRNAFAHSCNSVFAPLGVRVGAGRLVEMAERFGFNRPSGLPGEPPSSMPPAAEIGDALALGSTSIGQGRLLATTSQMASVAATIAARGQRATPTLLPARRERPRRVLAPQVARAVAGHMAEVVRSGTGTAAALPGVQVAGKTGTAELRTSTAQPTVEGEVQIDDPTDTDAWFAAFAPLRRPKVAVAVLLVGGGTGGATAAPAARVLLQAGLDAGPR</sequence>
<proteinExistence type="predicted"/>
<feature type="domain" description="Penicillin-binding protein transpeptidase" evidence="1">
    <location>
        <begin position="73"/>
        <end position="354"/>
    </location>
</feature>
<dbReference type="PANTHER" id="PTHR30627:SF24">
    <property type="entry name" value="PENICILLIN-BINDING PROTEIN 4B"/>
    <property type="match status" value="1"/>
</dbReference>
<keyword evidence="2" id="KW-0131">Cell cycle</keyword>
<dbReference type="PANTHER" id="PTHR30627">
    <property type="entry name" value="PEPTIDOGLYCAN D,D-TRANSPEPTIDASE"/>
    <property type="match status" value="1"/>
</dbReference>
<keyword evidence="2" id="KW-0808">Transferase</keyword>
<dbReference type="InterPro" id="IPR050515">
    <property type="entry name" value="Beta-lactam/transpept"/>
</dbReference>
<dbReference type="GO" id="GO:0051301">
    <property type="term" value="P:cell division"/>
    <property type="evidence" value="ECO:0007669"/>
    <property type="project" value="UniProtKB-KW"/>
</dbReference>
<dbReference type="InterPro" id="IPR012338">
    <property type="entry name" value="Beta-lactam/transpept-like"/>
</dbReference>
<evidence type="ECO:0000313" key="2">
    <source>
        <dbReference type="EMBL" id="CAA9473083.1"/>
    </source>
</evidence>
<protein>
    <submittedName>
        <fullName evidence="2">Cell division protein FtsI [Peptidoglycan synthetase]</fullName>
        <ecNumber evidence="2">2.4.1.129</ecNumber>
    </submittedName>
</protein>
<dbReference type="GO" id="GO:0008658">
    <property type="term" value="F:penicillin binding"/>
    <property type="evidence" value="ECO:0007669"/>
    <property type="project" value="InterPro"/>
</dbReference>
<dbReference type="AlphaFoldDB" id="A0A6J4RHR9"/>
<dbReference type="EMBL" id="CADCVP010000032">
    <property type="protein sequence ID" value="CAA9473083.1"/>
    <property type="molecule type" value="Genomic_DNA"/>
</dbReference>
<dbReference type="GO" id="GO:0016757">
    <property type="term" value="F:glycosyltransferase activity"/>
    <property type="evidence" value="ECO:0007669"/>
    <property type="project" value="UniProtKB-KW"/>
</dbReference>
<dbReference type="EC" id="2.4.1.129" evidence="2"/>
<gene>
    <name evidence="2" type="ORF">AVDCRST_MAG69-233</name>
</gene>
<dbReference type="GO" id="GO:0005886">
    <property type="term" value="C:plasma membrane"/>
    <property type="evidence" value="ECO:0007669"/>
    <property type="project" value="TreeGrafter"/>
</dbReference>